<accession>A0AAV4DEA5</accession>
<reference evidence="1 2" key="1">
    <citation type="journal article" date="2021" name="Elife">
        <title>Chloroplast acquisition without the gene transfer in kleptoplastic sea slugs, Plakobranchus ocellatus.</title>
        <authorList>
            <person name="Maeda T."/>
            <person name="Takahashi S."/>
            <person name="Yoshida T."/>
            <person name="Shimamura S."/>
            <person name="Takaki Y."/>
            <person name="Nagai Y."/>
            <person name="Toyoda A."/>
            <person name="Suzuki Y."/>
            <person name="Arimoto A."/>
            <person name="Ishii H."/>
            <person name="Satoh N."/>
            <person name="Nishiyama T."/>
            <person name="Hasebe M."/>
            <person name="Maruyama T."/>
            <person name="Minagawa J."/>
            <person name="Obokata J."/>
            <person name="Shigenobu S."/>
        </authorList>
    </citation>
    <scope>NUCLEOTIDE SEQUENCE [LARGE SCALE GENOMIC DNA]</scope>
</reference>
<dbReference type="AlphaFoldDB" id="A0AAV4DEA5"/>
<keyword evidence="2" id="KW-1185">Reference proteome</keyword>
<comment type="caution">
    <text evidence="1">The sequence shown here is derived from an EMBL/GenBank/DDBJ whole genome shotgun (WGS) entry which is preliminary data.</text>
</comment>
<evidence type="ECO:0000313" key="2">
    <source>
        <dbReference type="Proteomes" id="UP000735302"/>
    </source>
</evidence>
<proteinExistence type="predicted"/>
<gene>
    <name evidence="1" type="ORF">PoB_006905800</name>
</gene>
<organism evidence="1 2">
    <name type="scientific">Plakobranchus ocellatus</name>
    <dbReference type="NCBI Taxonomy" id="259542"/>
    <lineage>
        <taxon>Eukaryota</taxon>
        <taxon>Metazoa</taxon>
        <taxon>Spiralia</taxon>
        <taxon>Lophotrochozoa</taxon>
        <taxon>Mollusca</taxon>
        <taxon>Gastropoda</taxon>
        <taxon>Heterobranchia</taxon>
        <taxon>Euthyneura</taxon>
        <taxon>Panpulmonata</taxon>
        <taxon>Sacoglossa</taxon>
        <taxon>Placobranchoidea</taxon>
        <taxon>Plakobranchidae</taxon>
        <taxon>Plakobranchus</taxon>
    </lineage>
</organism>
<dbReference type="EMBL" id="BLXT01007807">
    <property type="protein sequence ID" value="GFO42553.1"/>
    <property type="molecule type" value="Genomic_DNA"/>
</dbReference>
<name>A0AAV4DEA5_9GAST</name>
<dbReference type="Proteomes" id="UP000735302">
    <property type="component" value="Unassembled WGS sequence"/>
</dbReference>
<sequence>MFNAKVWGFPLKPSADHAWLCSNNVWSIGLSDWRGSKPEKLQRGNKHQALSGVAARRSQKQADPSGWATFSSTSTLLTSASLCPRHSRDIVSLFSGRRNGEDGAGIEAEDKRKNPRKFFLDMRGDIAPCPLAVTEWKFLRKEGKSGEQKKQRL</sequence>
<protein>
    <submittedName>
        <fullName evidence="1">Uncharacterized protein</fullName>
    </submittedName>
</protein>
<evidence type="ECO:0000313" key="1">
    <source>
        <dbReference type="EMBL" id="GFO42553.1"/>
    </source>
</evidence>